<evidence type="ECO:0000313" key="2">
    <source>
        <dbReference type="EMBL" id="PNW83166.1"/>
    </source>
</evidence>
<feature type="region of interest" description="Disordered" evidence="1">
    <location>
        <begin position="777"/>
        <end position="896"/>
    </location>
</feature>
<dbReference type="KEGG" id="cre:CHLRE_06g309600v5"/>
<protein>
    <submittedName>
        <fullName evidence="2">Uncharacterized protein</fullName>
    </submittedName>
</protein>
<feature type="compositionally biased region" description="Low complexity" evidence="1">
    <location>
        <begin position="860"/>
        <end position="881"/>
    </location>
</feature>
<keyword evidence="3" id="KW-1185">Reference proteome</keyword>
<dbReference type="ExpressionAtlas" id="A0A2K3DRK2">
    <property type="expression patterns" value="baseline and differential"/>
</dbReference>
<dbReference type="GeneID" id="5716819"/>
<feature type="region of interest" description="Disordered" evidence="1">
    <location>
        <begin position="370"/>
        <end position="394"/>
    </location>
</feature>
<evidence type="ECO:0000313" key="3">
    <source>
        <dbReference type="Proteomes" id="UP000006906"/>
    </source>
</evidence>
<feature type="compositionally biased region" description="Basic and acidic residues" evidence="1">
    <location>
        <begin position="375"/>
        <end position="387"/>
    </location>
</feature>
<proteinExistence type="predicted"/>
<sequence length="919" mass="92727">MASQKRGQRPAARPSAPLIVACTAGAVLVGAGALFARLRFCRRCEAATANQVLAVAGTGSNLDGDIAPEGQQGQVVHAHGLELQVYRPWQLEPCVAAPEAQERSGSTHPSVSACGAVMKAMASEPGDLRRSLEDDTAVWDIIAPRPAAAAPIASAAVAVASCVLPPLDYAEVLDAAPTDPQPLDTPTAAVTLAPLLLLAPVPALTPAPWFAAGDTAGVAVATSAAAACSAATAADTSDAHVEEQSALAPDPAPCPGLAGTTKANTAAAYTAVVAVLPQPAAEEEAAVGGCLEAESSWDPPQSWCGDDSEGECELLEAEWVEMDKVRLVGQEEEEVVLVDANAYVASEEADSCDGEDFFSKYENAAFIQAADASEQQERQEVQQRERLPGAPATSQSAFAAYRGGNAGALPFAPCTPCASFHMRDNDVFDASAVSDAICAAAAAAAAVSAASRDGSSGGHAEWSCLGAAQDTAPSKNQQQQQPSQLPRVESFAPATPALLSACPSLARADSLLTAAPAPSASRSASLRSPSCRRTASARRALWLDGCVCAEEQEEEAGGEPVVAEGVAFLVAAVEAALVENPLFADAVLPAGPRASQEHGLKRSSLEYVNPCYAAEGEDGEEGEAAEPATAVSDGAVAQGAGVVCPSLEALSEPSMARSAQPCPPPTATPALAGPPGAPPPRRRGVSSPGSSPRAAPQPRPAWRPNSSKAGTGAVLPRLPRVGNTAAAGMIPAAVRSSRSTGDHRALPPATPRYLAPTAAFLAATRAAALKRVPLSPAAAKAVGGGAVATGIARPPFRPASKSSRTAPGKPEPRGASVPRAAASSTPATTSRSSRSSSGRESSASSCEPPRFMRPTATFLAASASAHKAASLRASTGSSGSSSGSGGTGSSRAPQTWKVDAVVARSGGTAAAATKRPVWR</sequence>
<dbReference type="RefSeq" id="XP_042924471.1">
    <property type="nucleotide sequence ID" value="XM_043063765.1"/>
</dbReference>
<organism evidence="2 3">
    <name type="scientific">Chlamydomonas reinhardtii</name>
    <name type="common">Chlamydomonas smithii</name>
    <dbReference type="NCBI Taxonomy" id="3055"/>
    <lineage>
        <taxon>Eukaryota</taxon>
        <taxon>Viridiplantae</taxon>
        <taxon>Chlorophyta</taxon>
        <taxon>core chlorophytes</taxon>
        <taxon>Chlorophyceae</taxon>
        <taxon>CS clade</taxon>
        <taxon>Chlamydomonadales</taxon>
        <taxon>Chlamydomonadaceae</taxon>
        <taxon>Chlamydomonas</taxon>
    </lineage>
</organism>
<feature type="compositionally biased region" description="Low complexity" evidence="1">
    <location>
        <begin position="685"/>
        <end position="694"/>
    </location>
</feature>
<accession>A0A2K3DRK2</accession>
<feature type="region of interest" description="Disordered" evidence="1">
    <location>
        <begin position="654"/>
        <end position="717"/>
    </location>
</feature>
<dbReference type="OrthoDB" id="10689166at2759"/>
<reference evidence="2 3" key="1">
    <citation type="journal article" date="2007" name="Science">
        <title>The Chlamydomonas genome reveals the evolution of key animal and plant functions.</title>
        <authorList>
            <person name="Merchant S.S."/>
            <person name="Prochnik S.E."/>
            <person name="Vallon O."/>
            <person name="Harris E.H."/>
            <person name="Karpowicz S.J."/>
            <person name="Witman G.B."/>
            <person name="Terry A."/>
            <person name="Salamov A."/>
            <person name="Fritz-Laylin L.K."/>
            <person name="Marechal-Drouard L."/>
            <person name="Marshall W.F."/>
            <person name="Qu L.H."/>
            <person name="Nelson D.R."/>
            <person name="Sanderfoot A.A."/>
            <person name="Spalding M.H."/>
            <person name="Kapitonov V.V."/>
            <person name="Ren Q."/>
            <person name="Ferris P."/>
            <person name="Lindquist E."/>
            <person name="Shapiro H."/>
            <person name="Lucas S.M."/>
            <person name="Grimwood J."/>
            <person name="Schmutz J."/>
            <person name="Cardol P."/>
            <person name="Cerutti H."/>
            <person name="Chanfreau G."/>
            <person name="Chen C.L."/>
            <person name="Cognat V."/>
            <person name="Croft M.T."/>
            <person name="Dent R."/>
            <person name="Dutcher S."/>
            <person name="Fernandez E."/>
            <person name="Fukuzawa H."/>
            <person name="Gonzalez-Ballester D."/>
            <person name="Gonzalez-Halphen D."/>
            <person name="Hallmann A."/>
            <person name="Hanikenne M."/>
            <person name="Hippler M."/>
            <person name="Inwood W."/>
            <person name="Jabbari K."/>
            <person name="Kalanon M."/>
            <person name="Kuras R."/>
            <person name="Lefebvre P.A."/>
            <person name="Lemaire S.D."/>
            <person name="Lobanov A.V."/>
            <person name="Lohr M."/>
            <person name="Manuell A."/>
            <person name="Meier I."/>
            <person name="Mets L."/>
            <person name="Mittag M."/>
            <person name="Mittelmeier T."/>
            <person name="Moroney J.V."/>
            <person name="Moseley J."/>
            <person name="Napoli C."/>
            <person name="Nedelcu A.M."/>
            <person name="Niyogi K."/>
            <person name="Novoselov S.V."/>
            <person name="Paulsen I.T."/>
            <person name="Pazour G."/>
            <person name="Purton S."/>
            <person name="Ral J.P."/>
            <person name="Riano-Pachon D.M."/>
            <person name="Riekhof W."/>
            <person name="Rymarquis L."/>
            <person name="Schroda M."/>
            <person name="Stern D."/>
            <person name="Umen J."/>
            <person name="Willows R."/>
            <person name="Wilson N."/>
            <person name="Zimmer S.L."/>
            <person name="Allmer J."/>
            <person name="Balk J."/>
            <person name="Bisova K."/>
            <person name="Chen C.J."/>
            <person name="Elias M."/>
            <person name="Gendler K."/>
            <person name="Hauser C."/>
            <person name="Lamb M.R."/>
            <person name="Ledford H."/>
            <person name="Long J.C."/>
            <person name="Minagawa J."/>
            <person name="Page M.D."/>
            <person name="Pan J."/>
            <person name="Pootakham W."/>
            <person name="Roje S."/>
            <person name="Rose A."/>
            <person name="Stahlberg E."/>
            <person name="Terauchi A.M."/>
            <person name="Yang P."/>
            <person name="Ball S."/>
            <person name="Bowler C."/>
            <person name="Dieckmann C.L."/>
            <person name="Gladyshev V.N."/>
            <person name="Green P."/>
            <person name="Jorgensen R."/>
            <person name="Mayfield S."/>
            <person name="Mueller-Roeber B."/>
            <person name="Rajamani S."/>
            <person name="Sayre R.T."/>
            <person name="Brokstein P."/>
            <person name="Dubchak I."/>
            <person name="Goodstein D."/>
            <person name="Hornick L."/>
            <person name="Huang Y.W."/>
            <person name="Jhaveri J."/>
            <person name="Luo Y."/>
            <person name="Martinez D."/>
            <person name="Ngau W.C."/>
            <person name="Otillar B."/>
            <person name="Poliakov A."/>
            <person name="Porter A."/>
            <person name="Szajkowski L."/>
            <person name="Werner G."/>
            <person name="Zhou K."/>
            <person name="Grigoriev I.V."/>
            <person name="Rokhsar D.S."/>
            <person name="Grossman A.R."/>
        </authorList>
    </citation>
    <scope>NUCLEOTIDE SEQUENCE [LARGE SCALE GENOMIC DNA]</scope>
    <source>
        <strain evidence="3">CC-503</strain>
    </source>
</reference>
<dbReference type="AlphaFoldDB" id="A0A2K3DRK2"/>
<feature type="compositionally biased region" description="Low complexity" evidence="1">
    <location>
        <begin position="815"/>
        <end position="845"/>
    </location>
</feature>
<name>A0A2K3DRK2_CHLRE</name>
<dbReference type="Gramene" id="PNW83166">
    <property type="protein sequence ID" value="PNW83166"/>
    <property type="gene ID" value="CHLRE_06g309600v5"/>
</dbReference>
<feature type="region of interest" description="Disordered" evidence="1">
    <location>
        <begin position="469"/>
        <end position="488"/>
    </location>
</feature>
<dbReference type="InParanoid" id="A0A2K3DRK2"/>
<dbReference type="Proteomes" id="UP000006906">
    <property type="component" value="Chromosome 6"/>
</dbReference>
<evidence type="ECO:0000256" key="1">
    <source>
        <dbReference type="SAM" id="MobiDB-lite"/>
    </source>
</evidence>
<gene>
    <name evidence="2" type="ORF">CHLRE_06g309600v5</name>
</gene>
<dbReference type="EMBL" id="CM008967">
    <property type="protein sequence ID" value="PNW83166.1"/>
    <property type="molecule type" value="Genomic_DNA"/>
</dbReference>
<dbReference type="STRING" id="3055.A0A2K3DRK2"/>